<protein>
    <submittedName>
        <fullName evidence="2">Right-handed parallel beta-helix repeat-containing protein</fullName>
    </submittedName>
</protein>
<evidence type="ECO:0000259" key="1">
    <source>
        <dbReference type="Pfam" id="PF05048"/>
    </source>
</evidence>
<dbReference type="Proteomes" id="UP001079657">
    <property type="component" value="Unassembled WGS sequence"/>
</dbReference>
<dbReference type="InterPro" id="IPR022441">
    <property type="entry name" value="Para_beta_helix_rpt-2"/>
</dbReference>
<dbReference type="InterPro" id="IPR006626">
    <property type="entry name" value="PbH1"/>
</dbReference>
<dbReference type="InterPro" id="IPR011050">
    <property type="entry name" value="Pectin_lyase_fold/virulence"/>
</dbReference>
<dbReference type="InterPro" id="IPR007742">
    <property type="entry name" value="NosD_dom"/>
</dbReference>
<reference evidence="2" key="1">
    <citation type="submission" date="2022-12" db="EMBL/GenBank/DDBJ databases">
        <authorList>
            <person name="Wang J."/>
        </authorList>
    </citation>
    <scope>NUCLEOTIDE SEQUENCE</scope>
    <source>
        <strain evidence="2">HY-42-06</strain>
    </source>
</reference>
<dbReference type="EMBL" id="JAPQES010000006">
    <property type="protein sequence ID" value="MCY6372215.1"/>
    <property type="molecule type" value="Genomic_DNA"/>
</dbReference>
<feature type="domain" description="Periplasmic copper-binding protein NosD beta helix" evidence="1">
    <location>
        <begin position="71"/>
        <end position="207"/>
    </location>
</feature>
<dbReference type="NCBIfam" id="TIGR03804">
    <property type="entry name" value="para_beta_helix"/>
    <property type="match status" value="1"/>
</dbReference>
<dbReference type="SMART" id="SM00710">
    <property type="entry name" value="PbH1"/>
    <property type="match status" value="5"/>
</dbReference>
<dbReference type="Gene3D" id="2.160.20.10">
    <property type="entry name" value="Single-stranded right-handed beta-helix, Pectin lyase-like"/>
    <property type="match status" value="1"/>
</dbReference>
<dbReference type="SUPFAM" id="SSF51126">
    <property type="entry name" value="Pectin lyase-like"/>
    <property type="match status" value="1"/>
</dbReference>
<proteinExistence type="predicted"/>
<dbReference type="InterPro" id="IPR012334">
    <property type="entry name" value="Pectin_lyas_fold"/>
</dbReference>
<organism evidence="2 3">
    <name type="scientific">Clostridium ganghwense</name>
    <dbReference type="NCBI Taxonomy" id="312089"/>
    <lineage>
        <taxon>Bacteria</taxon>
        <taxon>Bacillati</taxon>
        <taxon>Bacillota</taxon>
        <taxon>Clostridia</taxon>
        <taxon>Eubacteriales</taxon>
        <taxon>Clostridiaceae</taxon>
        <taxon>Clostridium</taxon>
    </lineage>
</organism>
<evidence type="ECO:0000313" key="3">
    <source>
        <dbReference type="Proteomes" id="UP001079657"/>
    </source>
</evidence>
<gene>
    <name evidence="2" type="ORF">OXH55_16410</name>
</gene>
<accession>A0ABT4CT24</accession>
<dbReference type="Pfam" id="PF05048">
    <property type="entry name" value="NosD"/>
    <property type="match status" value="1"/>
</dbReference>
<comment type="caution">
    <text evidence="2">The sequence shown here is derived from an EMBL/GenBank/DDBJ whole genome shotgun (WGS) entry which is preliminary data.</text>
</comment>
<name>A0ABT4CT24_9CLOT</name>
<sequence>MATFYVPDDYSSINAAVNDTAVKPGDTIIVKYNASGYNEEVSITKDNLRILAYNADVFLDGNTPTTLSGPAFHVNGCSNVRIEGFKIQDYTQGIKIENSANTIINKCNFINITTTGVNITGTSSNNTITKCEFTTSTGDAIVIGGVSPTYPSNGCNDITKNSINELNGIKITHSHNNNLACNQITGNAFTGISLENANNNHIIRNFIEGAAGHNTHAIYINASNNNNLSRNMIKVDTDAGSTPIDIVDSSGTTLSNNTIEELTT</sequence>
<evidence type="ECO:0000313" key="2">
    <source>
        <dbReference type="EMBL" id="MCY6372215.1"/>
    </source>
</evidence>
<dbReference type="RefSeq" id="WP_268051153.1">
    <property type="nucleotide sequence ID" value="NZ_JAPQES010000006.1"/>
</dbReference>
<keyword evidence="3" id="KW-1185">Reference proteome</keyword>